<name>A0A3M8AC43_9MICO</name>
<feature type="compositionally biased region" description="Low complexity" evidence="1">
    <location>
        <begin position="211"/>
        <end position="249"/>
    </location>
</feature>
<evidence type="ECO:0000313" key="2">
    <source>
        <dbReference type="EMBL" id="RNB48810.1"/>
    </source>
</evidence>
<evidence type="ECO:0000313" key="3">
    <source>
        <dbReference type="Proteomes" id="UP000275048"/>
    </source>
</evidence>
<keyword evidence="3" id="KW-1185">Reference proteome</keyword>
<dbReference type="RefSeq" id="WP_122937045.1">
    <property type="nucleotide sequence ID" value="NZ_JBHSNT010000060.1"/>
</dbReference>
<sequence length="249" mass="25156">MTNHRISDDEAAAVLRGQVPEARPDLESVARAVAMFRQTSLDSPRPSAELARRLDLERAAMLSGTADGLHASTAAWSPVNEAPTPGTRRRRVALSGFAGLGLAAKIAIGAVAASAVGVAGAGAAGAVGVLPTQAQEVFDQVTGHPGGDHVSEQGLENSQFGLETAEEARQNGEEKREAALDKAAEKRQAGLDTAEDASETGAENSDGASDAGLETAEEGAANGAENAADEAAVPTAPPTEAAEQAGGHH</sequence>
<comment type="caution">
    <text evidence="2">The sequence shown here is derived from an EMBL/GenBank/DDBJ whole genome shotgun (WGS) entry which is preliminary data.</text>
</comment>
<dbReference type="AlphaFoldDB" id="A0A3M8AC43"/>
<reference evidence="2 3" key="1">
    <citation type="submission" date="2018-10" db="EMBL/GenBank/DDBJ databases">
        <title>Isolation, diversity and antibacterial activity of antinobacteria from the wheat rhizosphere soil.</title>
        <authorList>
            <person name="Sun T."/>
        </authorList>
    </citation>
    <scope>NUCLEOTIDE SEQUENCE [LARGE SCALE GENOMIC DNA]</scope>
    <source>
        <strain evidence="2 3">SJ-23</strain>
    </source>
</reference>
<dbReference type="Proteomes" id="UP000275048">
    <property type="component" value="Unassembled WGS sequence"/>
</dbReference>
<proteinExistence type="predicted"/>
<evidence type="ECO:0000256" key="1">
    <source>
        <dbReference type="SAM" id="MobiDB-lite"/>
    </source>
</evidence>
<accession>A0A3M8AC43</accession>
<gene>
    <name evidence="2" type="ORF">EDM22_10730</name>
</gene>
<feature type="region of interest" description="Disordered" evidence="1">
    <location>
        <begin position="169"/>
        <end position="249"/>
    </location>
</feature>
<organism evidence="2 3">
    <name type="scientific">Agromyces tardus</name>
    <dbReference type="NCBI Taxonomy" id="2583849"/>
    <lineage>
        <taxon>Bacteria</taxon>
        <taxon>Bacillati</taxon>
        <taxon>Actinomycetota</taxon>
        <taxon>Actinomycetes</taxon>
        <taxon>Micrococcales</taxon>
        <taxon>Microbacteriaceae</taxon>
        <taxon>Agromyces</taxon>
    </lineage>
</organism>
<dbReference type="EMBL" id="RHHB01000018">
    <property type="protein sequence ID" value="RNB48810.1"/>
    <property type="molecule type" value="Genomic_DNA"/>
</dbReference>
<protein>
    <submittedName>
        <fullName evidence="2">Uncharacterized protein</fullName>
    </submittedName>
</protein>
<feature type="compositionally biased region" description="Basic and acidic residues" evidence="1">
    <location>
        <begin position="169"/>
        <end position="189"/>
    </location>
</feature>
<dbReference type="OrthoDB" id="5008107at2"/>